<accession>D1PY84</accession>
<name>D1PY84_9BACT</name>
<keyword evidence="1" id="KW-1133">Transmembrane helix</keyword>
<keyword evidence="3" id="KW-1185">Reference proteome</keyword>
<dbReference type="HOGENOM" id="CLU_914848_0_0_10"/>
<keyword evidence="1" id="KW-0472">Membrane</keyword>
<reference evidence="2 3" key="1">
    <citation type="submission" date="2009-10" db="EMBL/GenBank/DDBJ databases">
        <authorList>
            <person name="Qin X."/>
            <person name="Bachman B."/>
            <person name="Battles P."/>
            <person name="Bell A."/>
            <person name="Bess C."/>
            <person name="Bickham C."/>
            <person name="Chaboub L."/>
            <person name="Chen D."/>
            <person name="Coyle M."/>
            <person name="Deiros D.R."/>
            <person name="Dinh H."/>
            <person name="Forbes L."/>
            <person name="Fowler G."/>
            <person name="Francisco L."/>
            <person name="Fu Q."/>
            <person name="Gubbala S."/>
            <person name="Hale W."/>
            <person name="Han Y."/>
            <person name="Hemphill L."/>
            <person name="Highlander S.K."/>
            <person name="Hirani K."/>
            <person name="Hogues M."/>
            <person name="Jackson L."/>
            <person name="Jakkamsetti A."/>
            <person name="Javaid M."/>
            <person name="Jiang H."/>
            <person name="Korchina V."/>
            <person name="Kovar C."/>
            <person name="Lara F."/>
            <person name="Lee S."/>
            <person name="Mata R."/>
            <person name="Mathew T."/>
            <person name="Moen C."/>
            <person name="Morales K."/>
            <person name="Munidasa M."/>
            <person name="Nazareth L."/>
            <person name="Ngo R."/>
            <person name="Nguyen L."/>
            <person name="Okwuonu G."/>
            <person name="Ongeri F."/>
            <person name="Patil S."/>
            <person name="Petrosino J."/>
            <person name="Pham C."/>
            <person name="Pham P."/>
            <person name="Pu L.-L."/>
            <person name="Puazo M."/>
            <person name="Raj R."/>
            <person name="Reid J."/>
            <person name="Rouhana J."/>
            <person name="Saada N."/>
            <person name="Shang Y."/>
            <person name="Simmons D."/>
            <person name="Thornton R."/>
            <person name="Warren J."/>
            <person name="Weissenberger G."/>
            <person name="Zhang J."/>
            <person name="Zhang L."/>
            <person name="Zhou C."/>
            <person name="Zhu D."/>
            <person name="Muzny D."/>
            <person name="Worley K."/>
            <person name="Gibbs R."/>
        </authorList>
    </citation>
    <scope>NUCLEOTIDE SEQUENCE [LARGE SCALE GENOMIC DNA]</scope>
    <source>
        <strain evidence="2 3">DSM 17361</strain>
    </source>
</reference>
<sequence length="320" mass="36303">MKRSSDSLIRKIAKRRLFLLMIILFATILLLAIIRILPASEKNIRQSVCLVKGRVHLCLVNGQDTLEIQSDSVSQHGVWVNKYWWWPSCNGRVLTVEKGGTPAHTGSWSDDKLVAREISELTDSISGLLKRKNVERQELKYYLRTHSVQDEGYTRIAHYADLQSKATDSLDKFYQRLSSFKLNQETVLLRKYDLRVTWFDSKGQEQSVDCKPKTVLQSNSEGPVIIQTNALFKSWGVYAVRNMPWGSHEGKQVVTATIAPGDSTMPYRTILTTGRIDNRMKHDVPNLFAVDGSPVFTKHGCFVGIISKQDVRMVSANNCQ</sequence>
<keyword evidence="1" id="KW-0812">Transmembrane</keyword>
<comment type="caution">
    <text evidence="2">The sequence shown here is derived from an EMBL/GenBank/DDBJ whole genome shotgun (WGS) entry which is preliminary data.</text>
</comment>
<proteinExistence type="predicted"/>
<feature type="transmembrane region" description="Helical" evidence="1">
    <location>
        <begin position="17"/>
        <end position="37"/>
    </location>
</feature>
<dbReference type="Proteomes" id="UP000003160">
    <property type="component" value="Unassembled WGS sequence"/>
</dbReference>
<organism evidence="2 3">
    <name type="scientific">Hallella bergensis DSM 17361</name>
    <dbReference type="NCBI Taxonomy" id="585502"/>
    <lineage>
        <taxon>Bacteria</taxon>
        <taxon>Pseudomonadati</taxon>
        <taxon>Bacteroidota</taxon>
        <taxon>Bacteroidia</taxon>
        <taxon>Bacteroidales</taxon>
        <taxon>Prevotellaceae</taxon>
        <taxon>Hallella</taxon>
    </lineage>
</organism>
<evidence type="ECO:0000313" key="2">
    <source>
        <dbReference type="EMBL" id="EFA43635.1"/>
    </source>
</evidence>
<dbReference type="RefSeq" id="WP_007174022.1">
    <property type="nucleotide sequence ID" value="NZ_GG704781.1"/>
</dbReference>
<protein>
    <submittedName>
        <fullName evidence="2">Uncharacterized protein</fullName>
    </submittedName>
</protein>
<dbReference type="AlphaFoldDB" id="D1PY84"/>
<evidence type="ECO:0000313" key="3">
    <source>
        <dbReference type="Proteomes" id="UP000003160"/>
    </source>
</evidence>
<evidence type="ECO:0000256" key="1">
    <source>
        <dbReference type="SAM" id="Phobius"/>
    </source>
</evidence>
<dbReference type="EMBL" id="ACKS01000076">
    <property type="protein sequence ID" value="EFA43635.1"/>
    <property type="molecule type" value="Genomic_DNA"/>
</dbReference>
<gene>
    <name evidence="2" type="ORF">HMPREF0645_1919</name>
</gene>